<dbReference type="RefSeq" id="XP_016260700.1">
    <property type="nucleotide sequence ID" value="XM_016408946.1"/>
</dbReference>
<feature type="compositionally biased region" description="Acidic residues" evidence="1">
    <location>
        <begin position="272"/>
        <end position="282"/>
    </location>
</feature>
<reference evidence="2 3" key="1">
    <citation type="submission" date="2015-01" db="EMBL/GenBank/DDBJ databases">
        <title>The Genome Sequence of Exophiala oligosperma CBS72588.</title>
        <authorList>
            <consortium name="The Broad Institute Genomics Platform"/>
            <person name="Cuomo C."/>
            <person name="de Hoog S."/>
            <person name="Gorbushina A."/>
            <person name="Stielow B."/>
            <person name="Teixiera M."/>
            <person name="Abouelleil A."/>
            <person name="Chapman S.B."/>
            <person name="Priest M."/>
            <person name="Young S.K."/>
            <person name="Wortman J."/>
            <person name="Nusbaum C."/>
            <person name="Birren B."/>
        </authorList>
    </citation>
    <scope>NUCLEOTIDE SEQUENCE [LARGE SCALE GENOMIC DNA]</scope>
    <source>
        <strain evidence="2 3">CBS 72588</strain>
    </source>
</reference>
<feature type="compositionally biased region" description="Low complexity" evidence="1">
    <location>
        <begin position="519"/>
        <end position="538"/>
    </location>
</feature>
<name>A0A0D2DY76_9EURO</name>
<proteinExistence type="predicted"/>
<dbReference type="VEuPathDB" id="FungiDB:PV06_07680"/>
<dbReference type="Proteomes" id="UP000053342">
    <property type="component" value="Unassembled WGS sequence"/>
</dbReference>
<feature type="region of interest" description="Disordered" evidence="1">
    <location>
        <begin position="517"/>
        <end position="544"/>
    </location>
</feature>
<feature type="compositionally biased region" description="Basic and acidic residues" evidence="1">
    <location>
        <begin position="326"/>
        <end position="337"/>
    </location>
</feature>
<feature type="region of interest" description="Disordered" evidence="1">
    <location>
        <begin position="245"/>
        <end position="343"/>
    </location>
</feature>
<feature type="region of interest" description="Disordered" evidence="1">
    <location>
        <begin position="358"/>
        <end position="382"/>
    </location>
</feature>
<keyword evidence="3" id="KW-1185">Reference proteome</keyword>
<organism evidence="2 3">
    <name type="scientific">Exophiala oligosperma</name>
    <dbReference type="NCBI Taxonomy" id="215243"/>
    <lineage>
        <taxon>Eukaryota</taxon>
        <taxon>Fungi</taxon>
        <taxon>Dikarya</taxon>
        <taxon>Ascomycota</taxon>
        <taxon>Pezizomycotina</taxon>
        <taxon>Eurotiomycetes</taxon>
        <taxon>Chaetothyriomycetidae</taxon>
        <taxon>Chaetothyriales</taxon>
        <taxon>Herpotrichiellaceae</taxon>
        <taxon>Exophiala</taxon>
    </lineage>
</organism>
<evidence type="ECO:0000313" key="3">
    <source>
        <dbReference type="Proteomes" id="UP000053342"/>
    </source>
</evidence>
<dbReference type="STRING" id="215243.A0A0D2DY76"/>
<accession>A0A0D2DY76</accession>
<dbReference type="OrthoDB" id="4120558at2759"/>
<feature type="region of interest" description="Disordered" evidence="1">
    <location>
        <begin position="448"/>
        <end position="482"/>
    </location>
</feature>
<evidence type="ECO:0000256" key="1">
    <source>
        <dbReference type="SAM" id="MobiDB-lite"/>
    </source>
</evidence>
<protein>
    <submittedName>
        <fullName evidence="2">Uncharacterized protein</fullName>
    </submittedName>
</protein>
<dbReference type="AlphaFoldDB" id="A0A0D2DY76"/>
<sequence>MHIQNIPREHVPTLTKILQFPPDVDVREHVKSLAGLIKPLPYTLRTSRVERVILRQQGNLCGLHNFLDHETVETVLSKIKVEIGPRLNSLVSQCQLLTPGQRKCVTELQRLHALWTPRREFEMTFICCADDIKWKYEASQCEACIVSRIAGDLQTMLNLRCMVRSRATSKHVAKHGLPRLQVWIESWIQQLHQYLAAKTGQVVDLEQDIIEENEKAAVALKVARSKIHEFRVKQNGIVHVNSLRHGEHGGQIGHSTAPPQPPPANANGNVDGDIDGDSDSDVSADPSSKGHSPYGGRMSLKRAKAETVYSVDIENLEGGPSVSKSRQSETERGRGQEQELEEVQGPYIPPRQNWKREAVPTAKPSLTAQSNPPAAPVCNDSWYTEPLTSSQVSRAPSTTLYLRPQQAQAAATPAAQSHPIQDAGGPAETYENLIGSFPTDSVIEDIEPNRGERSSECGPKPTVETLPRTTYDPHSHSNTRASSTAIYTHTMVSDTTFKNLGQGSAATTAIFILDDGSKPRAVSSSSSSAPSRQPSQPSDDTCSSRWEDFYESQARLRDDLNWFYHRKNS</sequence>
<dbReference type="GeneID" id="27359754"/>
<dbReference type="EMBL" id="KN847338">
    <property type="protein sequence ID" value="KIW40484.1"/>
    <property type="molecule type" value="Genomic_DNA"/>
</dbReference>
<dbReference type="HOGENOM" id="CLU_018144_0_0_1"/>
<gene>
    <name evidence="2" type="ORF">PV06_07680</name>
</gene>
<evidence type="ECO:0000313" key="2">
    <source>
        <dbReference type="EMBL" id="KIW40484.1"/>
    </source>
</evidence>